<feature type="region of interest" description="Disordered" evidence="2">
    <location>
        <begin position="2338"/>
        <end position="2375"/>
    </location>
</feature>
<accession>A0ABN9V805</accession>
<dbReference type="InterPro" id="IPR011010">
    <property type="entry name" value="DNA_brk_join_enz"/>
</dbReference>
<dbReference type="Gene3D" id="3.40.50.150">
    <property type="entry name" value="Vaccinia Virus protein VP39"/>
    <property type="match status" value="1"/>
</dbReference>
<keyword evidence="4" id="KW-1185">Reference proteome</keyword>
<feature type="region of interest" description="Disordered" evidence="2">
    <location>
        <begin position="825"/>
        <end position="847"/>
    </location>
</feature>
<evidence type="ECO:0000313" key="3">
    <source>
        <dbReference type="EMBL" id="CAK0869070.1"/>
    </source>
</evidence>
<dbReference type="InterPro" id="IPR052055">
    <property type="entry name" value="Hepadnavirus_pol/RT"/>
</dbReference>
<dbReference type="InterPro" id="IPR029063">
    <property type="entry name" value="SAM-dependent_MTases_sf"/>
</dbReference>
<evidence type="ECO:0000313" key="4">
    <source>
        <dbReference type="Proteomes" id="UP001189429"/>
    </source>
</evidence>
<proteinExistence type="predicted"/>
<dbReference type="SUPFAM" id="SSF53335">
    <property type="entry name" value="S-adenosyl-L-methionine-dependent methyltransferases"/>
    <property type="match status" value="1"/>
</dbReference>
<organism evidence="3 4">
    <name type="scientific">Prorocentrum cordatum</name>
    <dbReference type="NCBI Taxonomy" id="2364126"/>
    <lineage>
        <taxon>Eukaryota</taxon>
        <taxon>Sar</taxon>
        <taxon>Alveolata</taxon>
        <taxon>Dinophyceae</taxon>
        <taxon>Prorocentrales</taxon>
        <taxon>Prorocentraceae</taxon>
        <taxon>Prorocentrum</taxon>
    </lineage>
</organism>
<name>A0ABN9V805_9DINO</name>
<dbReference type="Proteomes" id="UP001189429">
    <property type="component" value="Unassembled WGS sequence"/>
</dbReference>
<feature type="compositionally biased region" description="Basic and acidic residues" evidence="2">
    <location>
        <begin position="825"/>
        <end position="835"/>
    </location>
</feature>
<feature type="region of interest" description="Disordered" evidence="2">
    <location>
        <begin position="2740"/>
        <end position="2763"/>
    </location>
</feature>
<dbReference type="InterPro" id="IPR043502">
    <property type="entry name" value="DNA/RNA_pol_sf"/>
</dbReference>
<feature type="region of interest" description="Disordered" evidence="2">
    <location>
        <begin position="1037"/>
        <end position="1059"/>
    </location>
</feature>
<keyword evidence="1" id="KW-0233">DNA recombination</keyword>
<dbReference type="InterPro" id="IPR013762">
    <property type="entry name" value="Integrase-like_cat_sf"/>
</dbReference>
<feature type="region of interest" description="Disordered" evidence="2">
    <location>
        <begin position="2400"/>
        <end position="2452"/>
    </location>
</feature>
<feature type="compositionally biased region" description="Basic and acidic residues" evidence="2">
    <location>
        <begin position="2338"/>
        <end position="2350"/>
    </location>
</feature>
<comment type="caution">
    <text evidence="3">The sequence shown here is derived from an EMBL/GenBank/DDBJ whole genome shotgun (WGS) entry which is preliminary data.</text>
</comment>
<dbReference type="SUPFAM" id="SSF56349">
    <property type="entry name" value="DNA breaking-rejoining enzymes"/>
    <property type="match status" value="1"/>
</dbReference>
<dbReference type="PANTHER" id="PTHR33050:SF7">
    <property type="entry name" value="RIBONUCLEASE H"/>
    <property type="match status" value="1"/>
</dbReference>
<evidence type="ECO:0000256" key="2">
    <source>
        <dbReference type="SAM" id="MobiDB-lite"/>
    </source>
</evidence>
<dbReference type="EMBL" id="CAUYUJ010016815">
    <property type="protein sequence ID" value="CAK0869070.1"/>
    <property type="molecule type" value="Genomic_DNA"/>
</dbReference>
<gene>
    <name evidence="3" type="ORF">PCOR1329_LOCUS55546</name>
</gene>
<protein>
    <submittedName>
        <fullName evidence="3">Uncharacterized protein</fullName>
    </submittedName>
</protein>
<dbReference type="SUPFAM" id="SSF56672">
    <property type="entry name" value="DNA/RNA polymerases"/>
    <property type="match status" value="1"/>
</dbReference>
<feature type="compositionally biased region" description="Basic residues" evidence="2">
    <location>
        <begin position="1045"/>
        <end position="1054"/>
    </location>
</feature>
<evidence type="ECO:0000256" key="1">
    <source>
        <dbReference type="ARBA" id="ARBA00023172"/>
    </source>
</evidence>
<sequence>MRLVLPEWLRIPSGALVGAIGSLTRRSVGSASLLRTRGSSIGQFGPWPLAGAFAAARARLMSPSSLGWLLPFSPGCFWWNAGAFFVALGCRESLSRATVERLAAPCSGRASGAAQAPWNHAVAVSRRMFALASSQISAVECRAQGVRRLVRRVEDLVGVAGGVGLAHPIPVEGGPAASAMLRGEVTQGDSVDSKSSPFGAGEHVVDARVPSARGSTVPAKVSAVGANLGCYTVPFAERVGPRGKVLAFEPFRWLQQIVSANVAINGLSSAWVFPVGLGAESAQLEARSPQLRFFSSPGGMKLSGQAEGMKNEEAMQLYDWDSAPELITVVTLDGAADEQRALGLATDPTPLQMVRPDATPVATDGWPLLSPINAAAMACRDFEDVQDKTGRKHHYDMRPFLASLYPALPWVRRSTCPRAAPTAAPTSPPTSQALPALDDRAALQTQPTAVPRSYERPATVFATRPLSLLALVPLAANQGVADPGPCTAERRETRSLSERKIVKVLGAPVPCLRLPRPLRLKEFWRGMDWAFRGLQAVAPLAPYLLPPRCPDCSCVADCSVPTEIVGLLGRQLDRCGPEQLTCPICPGCPEVRCPVPGPALGAFAAGAAIGALATALVGALWGLRRPAALQAGRPALEDDELLLALDAGGPAAALAGEAQVAIDFFDDPNGFVWHVRVLLVPAGAGKWIWVTPDHSVQFGDLTTHRVVPLPRNSPFPRRLVGQLYAFDPFEEGELEAIREQAAALAAVLGIEVPRGAAAAPPRWVVADPAHPQFGQVIDAAISGAEDRFVRRGAVALAMLDGNDEDGIFTACENVPEERHQLWLDEKHSGPGRDPRVCPVRRVGPGGPRRATLDQAIEAHRPQDVSDWVFRGPKSLPEFLDSVRASGLGIAGYANHYVTSSGVPPGSAAAHEIRLLLEALRHLIEYDQVDVTNLAGAELIARRIVQMQRAIRRDPKHPNYSGLEDMLASALDETGGVVTSKFDEWVAQEQKTKAVIMKNTRLYTEERDAEAKKSGGGHVVDMASDPFPLVLPSDFFEETSRERPAGRRAARRRTKRDWTRQATEDIFSSLNALAAARASHTLQPGRVRQTSTLTPSQESALGRVIRSVARHGPPPPDARPREAFQELLKSSNIYSEEGRLTVRPFVQDKVSLLQGSVEPREALDLVPDHVRQVLMEPERFLERHSDELADEPHIEPYWDPLLNPRVRANRPRLLALLKRLADMGIVVATRRKKATVGLFFVEKKGDRLRMIVDGRQPNQYHRLPPQTSMASVEALASVQVGADWRQRCSMKSDEAALYAATVDLKDGFHQFKIPHLSEWFVFDMPGVQAKDLGVYQVYDGDAKAFVDVAPDDYVWPAYGGLAMGWSWALWICHETLAQVMRSSAGPRDAMVLDKAPAAQLEPGMVGDLPYVDNANIIGIEQDLVQDRLERMTTALDQLGLKWHERQDAGIEVEILGVIVDGVQGLVRPKPKRLWRLHGGLTFLLRWRKAAGWQIRAVLGHLVSFFQLMRPGLSIFRVLYDFVQQDLGTIRELPTPALHELKVARSLLFMAVGRWGLPPCPVAFMTDASMKGYALLETDARPGEVRDLCRFRERARFSRREKFVEREHDGFKGSMAIGDAGEGWWDGLLERSRARGPVPERCRVEVDSGWRPPPLPDDFVDPGRWELVVAGAWRDASRIHDYEARCGLMGLARAASHPPYHDTELLSAGDNMGSVLAFEKGRAASRELLAQCRRAAALQLASGIVWRQRHVEGVRNAADYMSRAADRGLLQPGQVGQRPRRGRRFFLEIFSGKGYLTGAILEAGLRAGAPMDLAKGPQFDITDPKVQKVVIGWVRSGAIWLMHLATPCTRWSIARSSGTAEPAGGLAAARFTVRLIQECRRSGVHFTLENPQRSRLWTWRPLARALRASASTLVDLCQCRFGTPFQKPTRLAASHPLFASLARECRCRRHCEVLQGKVLVKGRWEWKTSLAAAYPPSLCRAYAGAAQLLAPPAAARPDGEAYLERRWERQLASACGCPSVAVDAPHCPLRYRLPWHGCQRRWATAARYSDCVEGLHDFVACTGGSLSDPRAADTTLERYFESLFLGGEAKANARWCLYGLAWQQGWATKGDAFPKAKQALKGWDRLEPPGSREPAVWEAVLAVADDLIGRDFQSTLAGALLPVAFDGYLRPSEALGLRGADVLRPPRSGPQRLWAVTVAPATQPIPSKTNTFDDTVFLGSATKGQGFVGSILDILLARAGPGPLFAGLTLAQLEAAVSAACRRLQLPVTWTPHCLRHGGASRDALEKFEDSDCATAVEDMQPAPPPDSWPALAPSADSRSALLSHFKKMFATPTVKLDVPMKEPPAVDHTGDMADDEGLGADSEGPDGGGTPADSSYDKLGVFSGSVGGSAFLADRRPASALKRPATATEEGDAPDWRMAAAGTSKATPARFSPDTEDGQRVEEGTPGQRQTSLAQRHVFKMSRESIPLDLVNRFDHLKSKECKIPGKERMANEIINAVVPRDAGYGSSIKPDEMMLSRIVTREKVDKDSTSVTSLSKRIMTNTIFNGRSSEFEAAKQDGEVWSDPDEPGKCAHDTAVRRTSKVTSNKRVAKETFNPKGAKLFRGGMADFMLEELEPPTWEPMRTENKSTRKALHDTRADQNDYTLLQNCSDAMTTVTLALKRMGPEVMSCAKADVSRKLAKDTMELLKKAAAPGGKVTEYLMAPIGEITKLQAEEALIAAGKCYEDLMAMHSQCANLIKTEKRKSNQGGGGSSGSKLAKTSKGK</sequence>
<dbReference type="PANTHER" id="PTHR33050">
    <property type="entry name" value="REVERSE TRANSCRIPTASE DOMAIN-CONTAINING PROTEIN"/>
    <property type="match status" value="1"/>
</dbReference>
<dbReference type="Gene3D" id="1.10.443.10">
    <property type="entry name" value="Intergrase catalytic core"/>
    <property type="match status" value="1"/>
</dbReference>
<reference evidence="3" key="1">
    <citation type="submission" date="2023-10" db="EMBL/GenBank/DDBJ databases">
        <authorList>
            <person name="Chen Y."/>
            <person name="Shah S."/>
            <person name="Dougan E. K."/>
            <person name="Thang M."/>
            <person name="Chan C."/>
        </authorList>
    </citation>
    <scope>NUCLEOTIDE SEQUENCE [LARGE SCALE GENOMIC DNA]</scope>
</reference>